<dbReference type="EMBL" id="FQYO01000001">
    <property type="protein sequence ID" value="SHI30643.1"/>
    <property type="molecule type" value="Genomic_DNA"/>
</dbReference>
<feature type="chain" id="PRO_5012545097" evidence="3">
    <location>
        <begin position="21"/>
        <end position="409"/>
    </location>
</feature>
<dbReference type="OrthoDB" id="5897001at2"/>
<keyword evidence="3" id="KW-0732">Signal</keyword>
<organism evidence="4 5">
    <name type="scientific">Wenxinia saemankumensis</name>
    <dbReference type="NCBI Taxonomy" id="1447782"/>
    <lineage>
        <taxon>Bacteria</taxon>
        <taxon>Pseudomonadati</taxon>
        <taxon>Pseudomonadota</taxon>
        <taxon>Alphaproteobacteria</taxon>
        <taxon>Rhodobacterales</taxon>
        <taxon>Roseobacteraceae</taxon>
        <taxon>Wenxinia</taxon>
    </lineage>
</organism>
<feature type="signal peptide" evidence="3">
    <location>
        <begin position="1"/>
        <end position="20"/>
    </location>
</feature>
<dbReference type="AlphaFoldDB" id="A0A1M6A3C6"/>
<dbReference type="Gene3D" id="3.40.190.10">
    <property type="entry name" value="Periplasmic binding protein-like II"/>
    <property type="match status" value="2"/>
</dbReference>
<dbReference type="Proteomes" id="UP000184292">
    <property type="component" value="Unassembled WGS sequence"/>
</dbReference>
<protein>
    <submittedName>
        <fullName evidence="4">Carbohydrate ABC transporter substrate-binding protein, CUT1 family</fullName>
    </submittedName>
</protein>
<dbReference type="GO" id="GO:0042597">
    <property type="term" value="C:periplasmic space"/>
    <property type="evidence" value="ECO:0007669"/>
    <property type="project" value="UniProtKB-SubCell"/>
</dbReference>
<dbReference type="STRING" id="1447782.SAMN05444417_0176"/>
<comment type="subcellular location">
    <subcellularLocation>
        <location evidence="1">Periplasm</location>
    </subcellularLocation>
</comment>
<comment type="similarity">
    <text evidence="2">Belongs to the bacterial solute-binding protein 1 family.</text>
</comment>
<gene>
    <name evidence="4" type="ORF">SAMN05444417_0176</name>
</gene>
<dbReference type="SUPFAM" id="SSF53850">
    <property type="entry name" value="Periplasmic binding protein-like II"/>
    <property type="match status" value="1"/>
</dbReference>
<evidence type="ECO:0000313" key="5">
    <source>
        <dbReference type="Proteomes" id="UP000184292"/>
    </source>
</evidence>
<dbReference type="InterPro" id="IPR050490">
    <property type="entry name" value="Bact_solute-bd_prot1"/>
</dbReference>
<sequence>MTRTATASILALLTAAPAFAQDLSFWSWRQEDRAVYEQLIEEFEAANEGITVTFEPYEATNYNTILSTALAGETGPDVMMVRAYGSFEVVAAAGYLMPLSEEDIPALADFPEAALQAETLREDDTLYAVPFASQTMLVIYNQDIYDQLGLSVPTTWDELMSNAQAIEEAGMFGFANGTATAWQNETIVSALGASTMGQDFFAEVVAGDTDFTDERFVAGLEAVQQAAEYFPDGYQGLDYASAQQLFTSGLAGMFAGGSFELANFAAQNPDLNLGVFAAPGQSAEDPALVGLFYDGGYAGNAATEHPEAVKTFLNFLASQEFGQTFANELGNVSPIPGVTFENDLLQSVATLNETSVPYVMLTNFRFEEPSGSVLLQTEVQRMLAGESDPQTAAQTINDGIASYYEPFQD</sequence>
<accession>A0A1M6A3C6</accession>
<dbReference type="Pfam" id="PF01547">
    <property type="entry name" value="SBP_bac_1"/>
    <property type="match status" value="1"/>
</dbReference>
<evidence type="ECO:0000256" key="2">
    <source>
        <dbReference type="ARBA" id="ARBA00008520"/>
    </source>
</evidence>
<dbReference type="InterPro" id="IPR006059">
    <property type="entry name" value="SBP"/>
</dbReference>
<name>A0A1M6A3C6_9RHOB</name>
<evidence type="ECO:0000313" key="4">
    <source>
        <dbReference type="EMBL" id="SHI30643.1"/>
    </source>
</evidence>
<dbReference type="PANTHER" id="PTHR43649">
    <property type="entry name" value="ARABINOSE-BINDING PROTEIN-RELATED"/>
    <property type="match status" value="1"/>
</dbReference>
<proteinExistence type="inferred from homology"/>
<dbReference type="RefSeq" id="WP_073325709.1">
    <property type="nucleotide sequence ID" value="NZ_FQYO01000001.1"/>
</dbReference>
<evidence type="ECO:0000256" key="3">
    <source>
        <dbReference type="SAM" id="SignalP"/>
    </source>
</evidence>
<reference evidence="4 5" key="1">
    <citation type="submission" date="2016-11" db="EMBL/GenBank/DDBJ databases">
        <authorList>
            <person name="Jaros S."/>
            <person name="Januszkiewicz K."/>
            <person name="Wedrychowicz H."/>
        </authorList>
    </citation>
    <scope>NUCLEOTIDE SEQUENCE [LARGE SCALE GENOMIC DNA]</scope>
    <source>
        <strain evidence="4 5">DSM 100565</strain>
    </source>
</reference>
<evidence type="ECO:0000256" key="1">
    <source>
        <dbReference type="ARBA" id="ARBA00004418"/>
    </source>
</evidence>
<keyword evidence="5" id="KW-1185">Reference proteome</keyword>